<dbReference type="AlphaFoldDB" id="A0A7X0BW49"/>
<dbReference type="Proteomes" id="UP000583800">
    <property type="component" value="Unassembled WGS sequence"/>
</dbReference>
<sequence>MYDLTVRHHVLRLLRSGLSVSEASRQSGVSRSTIREWRDRRVPDSPMTGTCPRCADPPHAPSPAPAYAYLLGLYLGDGCLSRVGDPAKDVWSLRIICADAWPGLIRECVDAQRAVRPTNKVRVVPKQGCREVNSYSKHWPHLLPQHGPGMKHQRTIALHGWQREIVSAQPGWFVRGLIHSDGYRGDNHVRRALPGGVRCYSYPRYLFKNESADILGLCGEALDLLGVAWRHNKRNEISVARREAVELLDLFVGPKY</sequence>
<evidence type="ECO:0000313" key="1">
    <source>
        <dbReference type="EMBL" id="MBB6343900.1"/>
    </source>
</evidence>
<reference evidence="1 2" key="1">
    <citation type="submission" date="2020-08" db="EMBL/GenBank/DDBJ databases">
        <title>Sequencing the genomes of 1000 actinobacteria strains.</title>
        <authorList>
            <person name="Klenk H.-P."/>
        </authorList>
    </citation>
    <scope>NUCLEOTIDE SEQUENCE [LARGE SCALE GENOMIC DNA]</scope>
    <source>
        <strain evidence="1 2">DSM 45913</strain>
    </source>
</reference>
<evidence type="ECO:0008006" key="3">
    <source>
        <dbReference type="Google" id="ProtNLM"/>
    </source>
</evidence>
<dbReference type="Pfam" id="PF13384">
    <property type="entry name" value="HTH_23"/>
    <property type="match status" value="1"/>
</dbReference>
<comment type="caution">
    <text evidence="1">The sequence shown here is derived from an EMBL/GenBank/DDBJ whole genome shotgun (WGS) entry which is preliminary data.</text>
</comment>
<dbReference type="InterPro" id="IPR009057">
    <property type="entry name" value="Homeodomain-like_sf"/>
</dbReference>
<protein>
    <recommendedName>
        <fullName evidence="3">Helix-turn-helix domain-containing protein</fullName>
    </recommendedName>
</protein>
<dbReference type="RefSeq" id="WP_185082099.1">
    <property type="nucleotide sequence ID" value="NZ_JACHJB010000001.1"/>
</dbReference>
<dbReference type="InterPro" id="IPR027434">
    <property type="entry name" value="Homing_endonucl"/>
</dbReference>
<name>A0A7X0BW49_9ACTN</name>
<keyword evidence="2" id="KW-1185">Reference proteome</keyword>
<dbReference type="EMBL" id="JACHJB010000001">
    <property type="protein sequence ID" value="MBB6343900.1"/>
    <property type="molecule type" value="Genomic_DNA"/>
</dbReference>
<evidence type="ECO:0000313" key="2">
    <source>
        <dbReference type="Proteomes" id="UP000583800"/>
    </source>
</evidence>
<dbReference type="Gene3D" id="3.10.28.10">
    <property type="entry name" value="Homing endonucleases"/>
    <property type="match status" value="1"/>
</dbReference>
<organism evidence="1 2">
    <name type="scientific">Nonomuraea muscovyensis</name>
    <dbReference type="NCBI Taxonomy" id="1124761"/>
    <lineage>
        <taxon>Bacteria</taxon>
        <taxon>Bacillati</taxon>
        <taxon>Actinomycetota</taxon>
        <taxon>Actinomycetes</taxon>
        <taxon>Streptosporangiales</taxon>
        <taxon>Streptosporangiaceae</taxon>
        <taxon>Nonomuraea</taxon>
    </lineage>
</organism>
<accession>A0A7X0BW49</accession>
<gene>
    <name evidence="1" type="ORF">FHU36_000409</name>
</gene>
<dbReference type="SUPFAM" id="SSF46689">
    <property type="entry name" value="Homeodomain-like"/>
    <property type="match status" value="1"/>
</dbReference>
<proteinExistence type="predicted"/>